<keyword evidence="5" id="KW-0560">Oxidoreductase</keyword>
<reference evidence="7 8" key="1">
    <citation type="submission" date="2018-10" db="EMBL/GenBank/DDBJ databases">
        <title>Co-occurring genomic capacity for anaerobic methane metabolism and dissimilatory sulfite reduction discovered in the Korarchaeota.</title>
        <authorList>
            <person name="Mckay L.J."/>
            <person name="Dlakic M."/>
            <person name="Fields M.W."/>
            <person name="Delmont T.O."/>
            <person name="Eren A.M."/>
            <person name="Jay Z.J."/>
            <person name="Klingelsmith K.B."/>
            <person name="Rusch D.B."/>
            <person name="Inskeep W.P."/>
        </authorList>
    </citation>
    <scope>NUCLEOTIDE SEQUENCE [LARGE SCALE GENOMIC DNA]</scope>
    <source>
        <strain evidence="7 8">WS</strain>
    </source>
</reference>
<keyword evidence="3" id="KW-0285">Flavoprotein</keyword>
<comment type="similarity">
    <text evidence="2">Belongs to the nitroreductase family.</text>
</comment>
<dbReference type="PANTHER" id="PTHR43673:SF2">
    <property type="entry name" value="NITROREDUCTASE"/>
    <property type="match status" value="1"/>
</dbReference>
<dbReference type="Pfam" id="PF00881">
    <property type="entry name" value="Nitroreductase"/>
    <property type="match status" value="1"/>
</dbReference>
<comment type="cofactor">
    <cofactor evidence="1">
        <name>FMN</name>
        <dbReference type="ChEBI" id="CHEBI:58210"/>
    </cofactor>
</comment>
<dbReference type="GO" id="GO:0016491">
    <property type="term" value="F:oxidoreductase activity"/>
    <property type="evidence" value="ECO:0007669"/>
    <property type="project" value="UniProtKB-KW"/>
</dbReference>
<keyword evidence="4" id="KW-0288">FMN</keyword>
<dbReference type="Proteomes" id="UP000278149">
    <property type="component" value="Unassembled WGS sequence"/>
</dbReference>
<evidence type="ECO:0000256" key="2">
    <source>
        <dbReference type="ARBA" id="ARBA00007118"/>
    </source>
</evidence>
<evidence type="ECO:0000256" key="4">
    <source>
        <dbReference type="ARBA" id="ARBA00022643"/>
    </source>
</evidence>
<evidence type="ECO:0000256" key="5">
    <source>
        <dbReference type="ARBA" id="ARBA00023002"/>
    </source>
</evidence>
<dbReference type="AlphaFoldDB" id="A0A429FZS2"/>
<gene>
    <name evidence="7" type="ORF">D9Q81_09320</name>
</gene>
<dbReference type="Gene3D" id="3.40.109.10">
    <property type="entry name" value="NADH Oxidase"/>
    <property type="match status" value="1"/>
</dbReference>
<evidence type="ECO:0000256" key="1">
    <source>
        <dbReference type="ARBA" id="ARBA00001917"/>
    </source>
</evidence>
<sequence>MPDIFDVLSERRSIRSYTGEEVSEDHLNIILEAACSAPSAGNLQAYEIVVVRDPDRKKLLARASYNQNFMINASVHLVFLSVPQRSSTRYGRRGAELYSLQDATIAATFAMLAAHALGYGTCWIGAFDDSKVMEVVKAPPDRRPVAIIVIGKTREVERPTRRRKMESFVFSEVHGAPFVHKPTMPKLLREGC</sequence>
<feature type="domain" description="Nitroreductase" evidence="6">
    <location>
        <begin position="64"/>
        <end position="152"/>
    </location>
</feature>
<name>A0A429FZS2_9CREN</name>
<evidence type="ECO:0000313" key="7">
    <source>
        <dbReference type="EMBL" id="RSN67067.1"/>
    </source>
</evidence>
<dbReference type="EMBL" id="RCOR01000050">
    <property type="protein sequence ID" value="RSN67067.1"/>
    <property type="molecule type" value="Genomic_DNA"/>
</dbReference>
<organism evidence="7 8">
    <name type="scientific">Candidatus Korarchaeum cryptofilum</name>
    <dbReference type="NCBI Taxonomy" id="498846"/>
    <lineage>
        <taxon>Archaea</taxon>
        <taxon>Thermoproteota</taxon>
        <taxon>Candidatus Korarchaeia</taxon>
        <taxon>Candidatus Korarchaeales</taxon>
        <taxon>Candidatus Korarchaeaceae</taxon>
        <taxon>Candidatus Korarchaeum</taxon>
    </lineage>
</organism>
<evidence type="ECO:0000256" key="3">
    <source>
        <dbReference type="ARBA" id="ARBA00022630"/>
    </source>
</evidence>
<dbReference type="InterPro" id="IPR029479">
    <property type="entry name" value="Nitroreductase"/>
</dbReference>
<comment type="caution">
    <text evidence="7">The sequence shown here is derived from an EMBL/GenBank/DDBJ whole genome shotgun (WGS) entry which is preliminary data.</text>
</comment>
<dbReference type="SUPFAM" id="SSF55469">
    <property type="entry name" value="FMN-dependent nitroreductase-like"/>
    <property type="match status" value="1"/>
</dbReference>
<dbReference type="InterPro" id="IPR000415">
    <property type="entry name" value="Nitroreductase-like"/>
</dbReference>
<accession>A0A429FZS2</accession>
<proteinExistence type="inferred from homology"/>
<dbReference type="PANTHER" id="PTHR43673">
    <property type="entry name" value="NAD(P)H NITROREDUCTASE YDGI-RELATED"/>
    <property type="match status" value="1"/>
</dbReference>
<evidence type="ECO:0000313" key="8">
    <source>
        <dbReference type="Proteomes" id="UP000278149"/>
    </source>
</evidence>
<protein>
    <recommendedName>
        <fullName evidence="6">Nitroreductase domain-containing protein</fullName>
    </recommendedName>
</protein>
<evidence type="ECO:0000259" key="6">
    <source>
        <dbReference type="Pfam" id="PF00881"/>
    </source>
</evidence>
<dbReference type="RefSeq" id="WP_125743029.1">
    <property type="nucleotide sequence ID" value="NZ_RCOR01000050.1"/>
</dbReference>